<dbReference type="InterPro" id="IPR005330">
    <property type="entry name" value="MHYT_dom"/>
</dbReference>
<feature type="domain" description="MHYT" evidence="3">
    <location>
        <begin position="8"/>
        <end position="202"/>
    </location>
</feature>
<dbReference type="Proteomes" id="UP000595038">
    <property type="component" value="Chromosome"/>
</dbReference>
<feature type="transmembrane region" description="Helical" evidence="1">
    <location>
        <begin position="140"/>
        <end position="162"/>
    </location>
</feature>
<dbReference type="Pfam" id="PF00990">
    <property type="entry name" value="GGDEF"/>
    <property type="match status" value="1"/>
</dbReference>
<feature type="transmembrane region" description="Helical" evidence="1">
    <location>
        <begin position="80"/>
        <end position="99"/>
    </location>
</feature>
<accession>A0A415J253</accession>
<feature type="transmembrane region" description="Helical" evidence="1">
    <location>
        <begin position="111"/>
        <end position="128"/>
    </location>
</feature>
<dbReference type="InterPro" id="IPR052155">
    <property type="entry name" value="Biofilm_reg_signaling"/>
</dbReference>
<dbReference type="Proteomes" id="UP000435910">
    <property type="component" value="Unassembled WGS sequence"/>
</dbReference>
<dbReference type="Gene3D" id="3.30.70.270">
    <property type="match status" value="1"/>
</dbReference>
<name>A0A415J253_BACLI</name>
<keyword evidence="1" id="KW-0472">Membrane</keyword>
<feature type="transmembrane region" description="Helical" evidence="1">
    <location>
        <begin position="43"/>
        <end position="68"/>
    </location>
</feature>
<dbReference type="SMART" id="SM00267">
    <property type="entry name" value="GGDEF"/>
    <property type="match status" value="1"/>
</dbReference>
<dbReference type="GO" id="GO:0016020">
    <property type="term" value="C:membrane"/>
    <property type="evidence" value="ECO:0007669"/>
    <property type="project" value="UniProtKB-UniRule"/>
</dbReference>
<dbReference type="SUPFAM" id="SSF55785">
    <property type="entry name" value="PYP-like sensor domain (PAS domain)"/>
    <property type="match status" value="1"/>
</dbReference>
<dbReference type="NCBIfam" id="TIGR00254">
    <property type="entry name" value="GGDEF"/>
    <property type="match status" value="1"/>
</dbReference>
<dbReference type="EMBL" id="CP065647">
    <property type="protein sequence ID" value="QPR71962.1"/>
    <property type="molecule type" value="Genomic_DNA"/>
</dbReference>
<feature type="domain" description="GGDEF" evidence="2">
    <location>
        <begin position="404"/>
        <end position="533"/>
    </location>
</feature>
<protein>
    <submittedName>
        <fullName evidence="4">Diguanylate cyclase</fullName>
    </submittedName>
    <submittedName>
        <fullName evidence="5">Putative signaling protein</fullName>
    </submittedName>
</protein>
<dbReference type="PANTHER" id="PTHR44757:SF2">
    <property type="entry name" value="BIOFILM ARCHITECTURE MAINTENANCE PROTEIN MBAA"/>
    <property type="match status" value="1"/>
</dbReference>
<evidence type="ECO:0000259" key="2">
    <source>
        <dbReference type="PROSITE" id="PS50887"/>
    </source>
</evidence>
<keyword evidence="1" id="KW-1133">Transmembrane helix</keyword>
<gene>
    <name evidence="5" type="ORF">CHCC16736_0522</name>
    <name evidence="4" type="ORF">I6G80_19375</name>
</gene>
<reference evidence="5 6" key="1">
    <citation type="submission" date="2019-06" db="EMBL/GenBank/DDBJ databases">
        <title>Genome sequence analysis of &gt;100 Bacillus licheniformis strains suggests intrinsic resistance to this species.</title>
        <authorList>
            <person name="Wels M."/>
            <person name="Siezen R.J."/>
            <person name="Johansen E."/>
            <person name="Stuer-Lauridsen B."/>
            <person name="Bjerre K."/>
            <person name="Nielsen B.K.K."/>
        </authorList>
    </citation>
    <scope>NUCLEOTIDE SEQUENCE [LARGE SCALE GENOMIC DNA]</scope>
    <source>
        <strain evidence="5 6">BAC-16736</strain>
    </source>
</reference>
<dbReference type="CDD" id="cd01949">
    <property type="entry name" value="GGDEF"/>
    <property type="match status" value="1"/>
</dbReference>
<sequence>MTEVLGEYNGWLVLLSYFTAVLAAYTALDLSERVVHTKGRKNIGWLLAGSLTMGLGIWSMHFIGMVSFQTAEEMKYDLKFVLLSIVAAFAGSLISFYVVNEKKPTNGRLAAGSLAMGCAIASMHFIGMEAMENMTIVYHPVLYAASFAIAIFASFAALKLSVVFAKKTGSFRILFIKIGSALLMGGAISGMHYTGMSAATLFMADSVDTGYEGIDTVELGIMIVLVSLMLQCFLIFGAFNDKRLLLHIEKVKDNEERFQSLINHNIDPIYVFSLEGKLLSANSSGYSLLEKMGIEPERLSSVFRQEDHDRLLGWFLQVQNEKQAINRDTAIAIAEKRFDLNVTLIPVYVRKQLDSIYVICKDMTNQREAERKIHRMAHYDALTDLPNRRYAVDRLANVLKRQETGTAVLFLDLNRFKVFNDALGHDVGDLLLVAAAQRLAHCVPNEGFIARLGGDEFIIVAPLQGIDQLTRQLISQFETPFRIKEHRLKTSVSIGIAVSPDDGTDGDELMRKADMAMYAAKYKSVSRYRYFSSSLARKNRPSFQKEIELN</sequence>
<dbReference type="Gene3D" id="3.30.450.20">
    <property type="entry name" value="PAS domain"/>
    <property type="match status" value="1"/>
</dbReference>
<evidence type="ECO:0000313" key="7">
    <source>
        <dbReference type="Proteomes" id="UP000595038"/>
    </source>
</evidence>
<keyword evidence="1" id="KW-0812">Transmembrane</keyword>
<evidence type="ECO:0000313" key="4">
    <source>
        <dbReference type="EMBL" id="QPR71962.1"/>
    </source>
</evidence>
<proteinExistence type="predicted"/>
<organism evidence="5 6">
    <name type="scientific">Bacillus licheniformis</name>
    <dbReference type="NCBI Taxonomy" id="1402"/>
    <lineage>
        <taxon>Bacteria</taxon>
        <taxon>Bacillati</taxon>
        <taxon>Bacillota</taxon>
        <taxon>Bacilli</taxon>
        <taxon>Bacillales</taxon>
        <taxon>Bacillaceae</taxon>
        <taxon>Bacillus</taxon>
    </lineage>
</organism>
<evidence type="ECO:0000313" key="5">
    <source>
        <dbReference type="EMBL" id="TWL22059.1"/>
    </source>
</evidence>
<dbReference type="SUPFAM" id="SSF55073">
    <property type="entry name" value="Nucleotide cyclase"/>
    <property type="match status" value="1"/>
</dbReference>
<dbReference type="InterPro" id="IPR035965">
    <property type="entry name" value="PAS-like_dom_sf"/>
</dbReference>
<dbReference type="InterPro" id="IPR043128">
    <property type="entry name" value="Rev_trsase/Diguanyl_cyclase"/>
</dbReference>
<reference evidence="4 7" key="2">
    <citation type="submission" date="2020-12" db="EMBL/GenBank/DDBJ databases">
        <title>FDA dAtabase for Regulatory Grade micrObial Sequences (FDA-ARGOS): Supporting development and validation of Infectious Disease Dx tests.</title>
        <authorList>
            <person name="Nelson B."/>
            <person name="Plummer A."/>
            <person name="Tallon L."/>
            <person name="Sadzewicz L."/>
            <person name="Zhao X."/>
            <person name="Boylan J."/>
            <person name="Ott S."/>
            <person name="Bowen H."/>
            <person name="Vavikolanu K."/>
            <person name="Mehta A."/>
            <person name="Aluvathingal J."/>
            <person name="Nadendla S."/>
            <person name="Myers T."/>
            <person name="Yan Y."/>
            <person name="Sichtig H."/>
        </authorList>
    </citation>
    <scope>NUCLEOTIDE SEQUENCE [LARGE SCALE GENOMIC DNA]</scope>
    <source>
        <strain evidence="4 7">FDAARGOS_923</strain>
    </source>
</reference>
<dbReference type="PROSITE" id="PS50887">
    <property type="entry name" value="GGDEF"/>
    <property type="match status" value="1"/>
</dbReference>
<dbReference type="Pfam" id="PF03707">
    <property type="entry name" value="MHYT"/>
    <property type="match status" value="2"/>
</dbReference>
<feature type="transmembrane region" description="Helical" evidence="1">
    <location>
        <begin position="12"/>
        <end position="31"/>
    </location>
</feature>
<evidence type="ECO:0000259" key="3">
    <source>
        <dbReference type="PROSITE" id="PS50924"/>
    </source>
</evidence>
<dbReference type="AlphaFoldDB" id="A0A415J253"/>
<feature type="transmembrane region" description="Helical" evidence="1">
    <location>
        <begin position="174"/>
        <end position="193"/>
    </location>
</feature>
<evidence type="ECO:0000256" key="1">
    <source>
        <dbReference type="PROSITE-ProRule" id="PRU00244"/>
    </source>
</evidence>
<dbReference type="InterPro" id="IPR029787">
    <property type="entry name" value="Nucleotide_cyclase"/>
</dbReference>
<dbReference type="PANTHER" id="PTHR44757">
    <property type="entry name" value="DIGUANYLATE CYCLASE DGCP"/>
    <property type="match status" value="1"/>
</dbReference>
<feature type="transmembrane region" description="Helical" evidence="1">
    <location>
        <begin position="219"/>
        <end position="239"/>
    </location>
</feature>
<dbReference type="RefSeq" id="WP_003181035.1">
    <property type="nucleotide sequence ID" value="NZ_BOQU01000001.1"/>
</dbReference>
<dbReference type="InterPro" id="IPR000160">
    <property type="entry name" value="GGDEF_dom"/>
</dbReference>
<dbReference type="PROSITE" id="PS50924">
    <property type="entry name" value="MHYT"/>
    <property type="match status" value="1"/>
</dbReference>
<dbReference type="EMBL" id="NILC01000030">
    <property type="protein sequence ID" value="TWL22059.1"/>
    <property type="molecule type" value="Genomic_DNA"/>
</dbReference>
<evidence type="ECO:0000313" key="6">
    <source>
        <dbReference type="Proteomes" id="UP000435910"/>
    </source>
</evidence>